<dbReference type="OrthoDB" id="1377270at2"/>
<organism evidence="1 2">
    <name type="scientific">Flavobacterium supellecticarium</name>
    <dbReference type="NCBI Taxonomy" id="2565924"/>
    <lineage>
        <taxon>Bacteria</taxon>
        <taxon>Pseudomonadati</taxon>
        <taxon>Bacteroidota</taxon>
        <taxon>Flavobacteriia</taxon>
        <taxon>Flavobacteriales</taxon>
        <taxon>Flavobacteriaceae</taxon>
        <taxon>Flavobacterium</taxon>
    </lineage>
</organism>
<evidence type="ECO:0000313" key="1">
    <source>
        <dbReference type="EMBL" id="THF47294.1"/>
    </source>
</evidence>
<dbReference type="Proteomes" id="UP000307507">
    <property type="component" value="Unassembled WGS sequence"/>
</dbReference>
<dbReference type="RefSeq" id="WP_136404480.1">
    <property type="nucleotide sequence ID" value="NZ_SSNZ01000013.1"/>
</dbReference>
<dbReference type="AlphaFoldDB" id="A0A4S3ZP66"/>
<keyword evidence="2" id="KW-1185">Reference proteome</keyword>
<protein>
    <submittedName>
        <fullName evidence="1">Uncharacterized protein</fullName>
    </submittedName>
</protein>
<reference evidence="1 2" key="1">
    <citation type="submission" date="2019-04" db="EMBL/GenBank/DDBJ databases">
        <title>Flavobacterium sp. nov. isolated from construction timber.</title>
        <authorList>
            <person name="Lin S.-Y."/>
            <person name="Chang C.-T."/>
            <person name="Young C.-C."/>
        </authorList>
    </citation>
    <scope>NUCLEOTIDE SEQUENCE [LARGE SCALE GENOMIC DNA]</scope>
    <source>
        <strain evidence="1 2">CC-CTC003</strain>
    </source>
</reference>
<sequence>MATPLDQILQWFLQGKKPTQSQFDATFRSFWHKEETIPANKIEGFNLELDQMVTRTQFAEHLTDAQAHVALVVSRENNGNKQNSLAPDTTGTKFPTVDAVNGAIGAITNALDAINGQII</sequence>
<proteinExistence type="predicted"/>
<dbReference type="EMBL" id="SSNZ01000013">
    <property type="protein sequence ID" value="THF47294.1"/>
    <property type="molecule type" value="Genomic_DNA"/>
</dbReference>
<evidence type="ECO:0000313" key="2">
    <source>
        <dbReference type="Proteomes" id="UP000307507"/>
    </source>
</evidence>
<name>A0A4S3ZP66_9FLAO</name>
<gene>
    <name evidence="1" type="ORF">E6C50_17160</name>
</gene>
<comment type="caution">
    <text evidence="1">The sequence shown here is derived from an EMBL/GenBank/DDBJ whole genome shotgun (WGS) entry which is preliminary data.</text>
</comment>
<accession>A0A4S3ZP66</accession>